<accession>A0AA38IX88</accession>
<comment type="similarity">
    <text evidence="1">Belongs to the SIN1 family.</text>
</comment>
<dbReference type="InterPro" id="IPR032679">
    <property type="entry name" value="Sin1_N"/>
</dbReference>
<comment type="caution">
    <text evidence="5">The sequence shown here is derived from an EMBL/GenBank/DDBJ whole genome shotgun (WGS) entry which is preliminary data.</text>
</comment>
<reference evidence="5" key="1">
    <citation type="journal article" date="2023" name="G3 (Bethesda)">
        <title>Whole genome assemblies of Zophobas morio and Tenebrio molitor.</title>
        <authorList>
            <person name="Kaur S."/>
            <person name="Stinson S.A."/>
            <person name="diCenzo G.C."/>
        </authorList>
    </citation>
    <scope>NUCLEOTIDE SEQUENCE</scope>
    <source>
        <strain evidence="5">QUZm001</strain>
    </source>
</reference>
<feature type="domain" description="Sin1 N-terminal" evidence="2">
    <location>
        <begin position="44"/>
        <end position="123"/>
    </location>
</feature>
<evidence type="ECO:0000313" key="5">
    <source>
        <dbReference type="EMBL" id="KAJ3664755.1"/>
    </source>
</evidence>
<dbReference type="InterPro" id="IPR011993">
    <property type="entry name" value="PH-like_dom_sf"/>
</dbReference>
<dbReference type="GO" id="GO:0038203">
    <property type="term" value="P:TORC2 signaling"/>
    <property type="evidence" value="ECO:0007669"/>
    <property type="project" value="TreeGrafter"/>
</dbReference>
<evidence type="ECO:0000259" key="4">
    <source>
        <dbReference type="Pfam" id="PF16979"/>
    </source>
</evidence>
<dbReference type="GO" id="GO:0031932">
    <property type="term" value="C:TORC2 complex"/>
    <property type="evidence" value="ECO:0007669"/>
    <property type="project" value="InterPro"/>
</dbReference>
<dbReference type="GO" id="GO:0005886">
    <property type="term" value="C:plasma membrane"/>
    <property type="evidence" value="ECO:0007669"/>
    <property type="project" value="TreeGrafter"/>
</dbReference>
<dbReference type="Pfam" id="PF16978">
    <property type="entry name" value="CRIM"/>
    <property type="match status" value="1"/>
</dbReference>
<dbReference type="Pfam" id="PF16979">
    <property type="entry name" value="SIN1_PH"/>
    <property type="match status" value="1"/>
</dbReference>
<evidence type="ECO:0000256" key="1">
    <source>
        <dbReference type="ARBA" id="ARBA00009407"/>
    </source>
</evidence>
<proteinExistence type="inferred from homology"/>
<keyword evidence="6" id="KW-1185">Reference proteome</keyword>
<evidence type="ECO:0008006" key="7">
    <source>
        <dbReference type="Google" id="ProtNLM"/>
    </source>
</evidence>
<dbReference type="PANTHER" id="PTHR13335:SF1">
    <property type="entry name" value="TARGET OF RAPAMYCIN COMPLEX 2 SUBUNIT MAPKAP1"/>
    <property type="match status" value="1"/>
</dbReference>
<dbReference type="GO" id="GO:0005546">
    <property type="term" value="F:phosphatidylinositol-4,5-bisphosphate binding"/>
    <property type="evidence" value="ECO:0007669"/>
    <property type="project" value="TreeGrafter"/>
</dbReference>
<dbReference type="EMBL" id="JALNTZ010000001">
    <property type="protein sequence ID" value="KAJ3664755.1"/>
    <property type="molecule type" value="Genomic_DNA"/>
</dbReference>
<dbReference type="InterPro" id="IPR008828">
    <property type="entry name" value="Sin1/Avo1"/>
</dbReference>
<evidence type="ECO:0000313" key="6">
    <source>
        <dbReference type="Proteomes" id="UP001168821"/>
    </source>
</evidence>
<name>A0AA38IX88_9CUCU</name>
<feature type="domain" description="CRIM" evidence="3">
    <location>
        <begin position="131"/>
        <end position="259"/>
    </location>
</feature>
<dbReference type="InterPro" id="IPR031567">
    <property type="entry name" value="CRIM_dom"/>
</dbReference>
<dbReference type="InterPro" id="IPR031313">
    <property type="entry name" value="Sin1_PH_dom"/>
</dbReference>
<dbReference type="AlphaFoldDB" id="A0AA38IX88"/>
<sequence length="463" mass="53866">MALYDNKYWLLSHIRNSFISTDDTGMCELIMAGEEGVRKHLKQSLDLYPDDEDSEDEDDLSHESYDLQLDTDFPIRYRSNTAARLEKLEQVRKKTSRMKHVKWETNNSELSQEQVDDLFVRKEPVVSEVKQSLFSKTFKQYRMMPSNPFIEFAKFDGSGQVNLQTKKYRIFLTMLPEHQRNYPMNICCIGSAKVSELIGLILLKCSTMYEDYHWKPVTTYGLYITEEDGEVDRDLPCLDARENISKFGFHCLGLVEHTDPTKYVSFDTSESVIIMRSPFNTSDKKSKDISKSDQEKQITTDLHLMDVHKRAMEAPLYKSYKVYMITKMRAKTEIHLGISGEKIEIDPVQKNSKFVLVKQKPINHDMDMIAWCETVDVKSNRTIFRIIYSQNFGSSSAPESVSTFSPTLQTSASFKSYDFEAEHETAEEIVYKISLILELRSSDTRKEYLAAQERRYYKKKALI</sequence>
<dbReference type="PANTHER" id="PTHR13335">
    <property type="entry name" value="TARGET OF RAPAMYCIN COMPLEX 2 SUBUNIT MAPKAP1"/>
    <property type="match status" value="1"/>
</dbReference>
<dbReference type="Gene3D" id="2.30.29.30">
    <property type="entry name" value="Pleckstrin-homology domain (PH domain)/Phosphotyrosine-binding domain (PTB)"/>
    <property type="match status" value="1"/>
</dbReference>
<dbReference type="Pfam" id="PF05422">
    <property type="entry name" value="SIN1"/>
    <property type="match status" value="1"/>
</dbReference>
<protein>
    <recommendedName>
        <fullName evidence="7">Stress-activated map kinase-interacting protein 1</fullName>
    </recommendedName>
</protein>
<gene>
    <name evidence="5" type="ORF">Zmor_000301</name>
</gene>
<dbReference type="GO" id="GO:0005737">
    <property type="term" value="C:cytoplasm"/>
    <property type="evidence" value="ECO:0007669"/>
    <property type="project" value="TreeGrafter"/>
</dbReference>
<evidence type="ECO:0000259" key="3">
    <source>
        <dbReference type="Pfam" id="PF16978"/>
    </source>
</evidence>
<dbReference type="Proteomes" id="UP001168821">
    <property type="component" value="Unassembled WGS sequence"/>
</dbReference>
<evidence type="ECO:0000259" key="2">
    <source>
        <dbReference type="Pfam" id="PF05422"/>
    </source>
</evidence>
<organism evidence="5 6">
    <name type="scientific">Zophobas morio</name>
    <dbReference type="NCBI Taxonomy" id="2755281"/>
    <lineage>
        <taxon>Eukaryota</taxon>
        <taxon>Metazoa</taxon>
        <taxon>Ecdysozoa</taxon>
        <taxon>Arthropoda</taxon>
        <taxon>Hexapoda</taxon>
        <taxon>Insecta</taxon>
        <taxon>Pterygota</taxon>
        <taxon>Neoptera</taxon>
        <taxon>Endopterygota</taxon>
        <taxon>Coleoptera</taxon>
        <taxon>Polyphaga</taxon>
        <taxon>Cucujiformia</taxon>
        <taxon>Tenebrionidae</taxon>
        <taxon>Zophobas</taxon>
    </lineage>
</organism>
<feature type="domain" description="SIN1-type PH" evidence="4">
    <location>
        <begin position="316"/>
        <end position="438"/>
    </location>
</feature>